<proteinExistence type="predicted"/>
<gene>
    <name evidence="2" type="ORF">Tco_0940460</name>
</gene>
<accession>A0ABQ5DN33</accession>
<evidence type="ECO:0000256" key="1">
    <source>
        <dbReference type="SAM" id="MobiDB-lite"/>
    </source>
</evidence>
<keyword evidence="3" id="KW-1185">Reference proteome</keyword>
<organism evidence="2 3">
    <name type="scientific">Tanacetum coccineum</name>
    <dbReference type="NCBI Taxonomy" id="301880"/>
    <lineage>
        <taxon>Eukaryota</taxon>
        <taxon>Viridiplantae</taxon>
        <taxon>Streptophyta</taxon>
        <taxon>Embryophyta</taxon>
        <taxon>Tracheophyta</taxon>
        <taxon>Spermatophyta</taxon>
        <taxon>Magnoliopsida</taxon>
        <taxon>eudicotyledons</taxon>
        <taxon>Gunneridae</taxon>
        <taxon>Pentapetalae</taxon>
        <taxon>asterids</taxon>
        <taxon>campanulids</taxon>
        <taxon>Asterales</taxon>
        <taxon>Asteraceae</taxon>
        <taxon>Asteroideae</taxon>
        <taxon>Anthemideae</taxon>
        <taxon>Anthemidinae</taxon>
        <taxon>Tanacetum</taxon>
    </lineage>
</organism>
<evidence type="ECO:0000313" key="2">
    <source>
        <dbReference type="EMBL" id="GJT40595.1"/>
    </source>
</evidence>
<comment type="caution">
    <text evidence="2">The sequence shown here is derived from an EMBL/GenBank/DDBJ whole genome shotgun (WGS) entry which is preliminary data.</text>
</comment>
<name>A0ABQ5DN33_9ASTR</name>
<reference evidence="2" key="2">
    <citation type="submission" date="2022-01" db="EMBL/GenBank/DDBJ databases">
        <authorList>
            <person name="Yamashiro T."/>
            <person name="Shiraishi A."/>
            <person name="Satake H."/>
            <person name="Nakayama K."/>
        </authorList>
    </citation>
    <scope>NUCLEOTIDE SEQUENCE</scope>
</reference>
<dbReference type="Proteomes" id="UP001151760">
    <property type="component" value="Unassembled WGS sequence"/>
</dbReference>
<feature type="region of interest" description="Disordered" evidence="1">
    <location>
        <begin position="1"/>
        <end position="23"/>
    </location>
</feature>
<sequence>MVVKLTRDKGRKRRPYCYEPNSEGSGSAWMAYMDARIAGLFLLDYPNSKGVVHAMSRGLDMASHWLGVGAAPLMSPRQDETSEPLLYAGGMAGPYRCKDITRGQNDDPVTSGIRAKSDRTRIFTISHSMEARRRNGLIQMVDDSRCTRNKAKPFEGCRSSVRMTMHEVVHEMVVGECHEPNSKGSGSACMAYMDARIAGLFMLVLLEYPNSKGVVRATSRGLDMAPHWSGVQAAPLMSPKQVETSEPLLYAGWMVGLYRCKDATRGQNDDPVTSGIKAKSDRSRIVQVVLPKSS</sequence>
<reference evidence="2" key="1">
    <citation type="journal article" date="2022" name="Int. J. Mol. Sci.">
        <title>Draft Genome of Tanacetum Coccineum: Genomic Comparison of Closely Related Tanacetum-Family Plants.</title>
        <authorList>
            <person name="Yamashiro T."/>
            <person name="Shiraishi A."/>
            <person name="Nakayama K."/>
            <person name="Satake H."/>
        </authorList>
    </citation>
    <scope>NUCLEOTIDE SEQUENCE</scope>
</reference>
<protein>
    <submittedName>
        <fullName evidence="2">Uncharacterized protein</fullName>
    </submittedName>
</protein>
<dbReference type="EMBL" id="BQNB010015488">
    <property type="protein sequence ID" value="GJT40595.1"/>
    <property type="molecule type" value="Genomic_DNA"/>
</dbReference>
<evidence type="ECO:0000313" key="3">
    <source>
        <dbReference type="Proteomes" id="UP001151760"/>
    </source>
</evidence>